<protein>
    <submittedName>
        <fullName evidence="3">FecR family protein</fullName>
    </submittedName>
</protein>
<dbReference type="GO" id="GO:0016989">
    <property type="term" value="F:sigma factor antagonist activity"/>
    <property type="evidence" value="ECO:0007669"/>
    <property type="project" value="TreeGrafter"/>
</dbReference>
<feature type="domain" description="FecR protein" evidence="1">
    <location>
        <begin position="151"/>
        <end position="249"/>
    </location>
</feature>
<name>A0A4R6WHP2_9SPHI</name>
<organism evidence="3 4">
    <name type="scientific">Sphingobacterium yanglingense</name>
    <dbReference type="NCBI Taxonomy" id="1437280"/>
    <lineage>
        <taxon>Bacteria</taxon>
        <taxon>Pseudomonadati</taxon>
        <taxon>Bacteroidota</taxon>
        <taxon>Sphingobacteriia</taxon>
        <taxon>Sphingobacteriales</taxon>
        <taxon>Sphingobacteriaceae</taxon>
        <taxon>Sphingobacterium</taxon>
    </lineage>
</organism>
<dbReference type="EMBL" id="SNYV01000011">
    <property type="protein sequence ID" value="TDQ79713.1"/>
    <property type="molecule type" value="Genomic_DNA"/>
</dbReference>
<evidence type="ECO:0000259" key="1">
    <source>
        <dbReference type="Pfam" id="PF04773"/>
    </source>
</evidence>
<dbReference type="PIRSF" id="PIRSF018266">
    <property type="entry name" value="FecR"/>
    <property type="match status" value="1"/>
</dbReference>
<dbReference type="AlphaFoldDB" id="A0A4R6WHP2"/>
<dbReference type="Proteomes" id="UP000295292">
    <property type="component" value="Unassembled WGS sequence"/>
</dbReference>
<dbReference type="Pfam" id="PF16344">
    <property type="entry name" value="FecR_C"/>
    <property type="match status" value="1"/>
</dbReference>
<evidence type="ECO:0000259" key="2">
    <source>
        <dbReference type="Pfam" id="PF16344"/>
    </source>
</evidence>
<dbReference type="PANTHER" id="PTHR30273:SF2">
    <property type="entry name" value="PROTEIN FECR"/>
    <property type="match status" value="1"/>
</dbReference>
<dbReference type="Pfam" id="PF04773">
    <property type="entry name" value="FecR"/>
    <property type="match status" value="1"/>
</dbReference>
<dbReference type="Gene3D" id="2.60.120.1440">
    <property type="match status" value="1"/>
</dbReference>
<comment type="caution">
    <text evidence="3">The sequence shown here is derived from an EMBL/GenBank/DDBJ whole genome shotgun (WGS) entry which is preliminary data.</text>
</comment>
<evidence type="ECO:0000313" key="3">
    <source>
        <dbReference type="EMBL" id="TDQ79713.1"/>
    </source>
</evidence>
<feature type="domain" description="Protein FecR C-terminal" evidence="2">
    <location>
        <begin position="295"/>
        <end position="360"/>
    </location>
</feature>
<sequence length="364" mass="40649">MNKKELEILLDRYKSGQATAAEKQLLYRHYNDFIKHHNLDDFNESEAESRLSQWSPITKLEPSLRRLFPWRQVAAVFAITTFATLFYFRSIRQEDEAVAAASSEPIGAPVTKAIAILPSGDTLLLDGAQESAQKLASIHAKDLAISDQLITLKTPRGGKLHFTLPDGSSVWLNSETTMTYPATFGKESRAVTLQGEAYFEVVKIEQNNGKMPFTVRSEQEEVTVLGTKFNINNYKDEAISTTTLAEGAVAVRQLTESKSTLLKPNQQYISSASGTQVRKINASETVAWKEGIIALSNQDILSIIRMIERNYDVQFGSCVLPKEIRFSGELQTTLALDELLDVLEINLGLQFRRQGKTITILTNK</sequence>
<dbReference type="PANTHER" id="PTHR30273">
    <property type="entry name" value="PERIPLASMIC SIGNAL SENSOR AND SIGMA FACTOR ACTIVATOR FECR-RELATED"/>
    <property type="match status" value="1"/>
</dbReference>
<dbReference type="RefSeq" id="WP_133583482.1">
    <property type="nucleotide sequence ID" value="NZ_SNYV01000011.1"/>
</dbReference>
<accession>A0A4R6WHP2</accession>
<gene>
    <name evidence="3" type="ORF">CLV99_1161</name>
</gene>
<reference evidence="3 4" key="1">
    <citation type="submission" date="2019-03" db="EMBL/GenBank/DDBJ databases">
        <title>Genomic Encyclopedia of Archaeal and Bacterial Type Strains, Phase II (KMG-II): from individual species to whole genera.</title>
        <authorList>
            <person name="Goeker M."/>
        </authorList>
    </citation>
    <scope>NUCLEOTIDE SEQUENCE [LARGE SCALE GENOMIC DNA]</scope>
    <source>
        <strain evidence="3 4">DSM 28353</strain>
    </source>
</reference>
<dbReference type="InterPro" id="IPR012373">
    <property type="entry name" value="Ferrdict_sens_TM"/>
</dbReference>
<proteinExistence type="predicted"/>
<dbReference type="OrthoDB" id="1097347at2"/>
<dbReference type="Gene3D" id="3.55.50.30">
    <property type="match status" value="1"/>
</dbReference>
<keyword evidence="4" id="KW-1185">Reference proteome</keyword>
<dbReference type="InterPro" id="IPR006860">
    <property type="entry name" value="FecR"/>
</dbReference>
<dbReference type="InterPro" id="IPR032508">
    <property type="entry name" value="FecR_C"/>
</dbReference>
<evidence type="ECO:0000313" key="4">
    <source>
        <dbReference type="Proteomes" id="UP000295292"/>
    </source>
</evidence>